<dbReference type="CDD" id="cd00075">
    <property type="entry name" value="HATPase"/>
    <property type="match status" value="1"/>
</dbReference>
<keyword evidence="7 12" id="KW-0812">Transmembrane</keyword>
<dbReference type="InterPro" id="IPR050428">
    <property type="entry name" value="TCS_sensor_his_kinase"/>
</dbReference>
<keyword evidence="8 15" id="KW-0418">Kinase</keyword>
<feature type="domain" description="Histidine kinase" evidence="13">
    <location>
        <begin position="193"/>
        <end position="397"/>
    </location>
</feature>
<dbReference type="Gene3D" id="3.30.565.10">
    <property type="entry name" value="Histidine kinase-like ATPase, C-terminal domain"/>
    <property type="match status" value="1"/>
</dbReference>
<dbReference type="InterPro" id="IPR003661">
    <property type="entry name" value="HisK_dim/P_dom"/>
</dbReference>
<dbReference type="Gene3D" id="6.10.340.10">
    <property type="match status" value="1"/>
</dbReference>
<dbReference type="Gene3D" id="1.10.287.130">
    <property type="match status" value="1"/>
</dbReference>
<dbReference type="PATRIC" id="fig|1246995.3.peg.3516"/>
<dbReference type="eggNOG" id="COG0642">
    <property type="taxonomic scope" value="Bacteria"/>
</dbReference>
<dbReference type="InterPro" id="IPR003594">
    <property type="entry name" value="HATPase_dom"/>
</dbReference>
<dbReference type="PROSITE" id="PS50109">
    <property type="entry name" value="HIS_KIN"/>
    <property type="match status" value="1"/>
</dbReference>
<evidence type="ECO:0000256" key="8">
    <source>
        <dbReference type="ARBA" id="ARBA00022777"/>
    </source>
</evidence>
<dbReference type="Pfam" id="PF00672">
    <property type="entry name" value="HAMP"/>
    <property type="match status" value="1"/>
</dbReference>
<dbReference type="PANTHER" id="PTHR45436:SF15">
    <property type="entry name" value="SENSOR HISTIDINE KINASE CUSS"/>
    <property type="match status" value="1"/>
</dbReference>
<dbReference type="RefSeq" id="WP_023361966.1">
    <property type="nucleotide sequence ID" value="NC_022657.1"/>
</dbReference>
<dbReference type="SUPFAM" id="SSF47384">
    <property type="entry name" value="Homodimeric domain of signal transducing histidine kinase"/>
    <property type="match status" value="1"/>
</dbReference>
<evidence type="ECO:0000313" key="16">
    <source>
        <dbReference type="Proteomes" id="UP000017746"/>
    </source>
</evidence>
<dbReference type="eggNOG" id="COG2770">
    <property type="taxonomic scope" value="Bacteria"/>
</dbReference>
<dbReference type="Proteomes" id="UP000017746">
    <property type="component" value="Chromosome"/>
</dbReference>
<dbReference type="SMART" id="SM00304">
    <property type="entry name" value="HAMP"/>
    <property type="match status" value="1"/>
</dbReference>
<dbReference type="InterPro" id="IPR036890">
    <property type="entry name" value="HATPase_C_sf"/>
</dbReference>
<organism evidence="15 16">
    <name type="scientific">Actinoplanes friuliensis DSM 7358</name>
    <dbReference type="NCBI Taxonomy" id="1246995"/>
    <lineage>
        <taxon>Bacteria</taxon>
        <taxon>Bacillati</taxon>
        <taxon>Actinomycetota</taxon>
        <taxon>Actinomycetes</taxon>
        <taxon>Micromonosporales</taxon>
        <taxon>Micromonosporaceae</taxon>
        <taxon>Actinoplanes</taxon>
    </lineage>
</organism>
<evidence type="ECO:0000256" key="4">
    <source>
        <dbReference type="ARBA" id="ARBA00012438"/>
    </source>
</evidence>
<dbReference type="InterPro" id="IPR004358">
    <property type="entry name" value="Sig_transdc_His_kin-like_C"/>
</dbReference>
<dbReference type="PRINTS" id="PR00344">
    <property type="entry name" value="BCTRLSENSOR"/>
</dbReference>
<sequence length="397" mass="42335">MTTHRWTVRVRLTALYSVLFLVAGAALLTITYFLLARALTSQQVDQTLVVAGSSSAVVAARAVPANSGLDLTALPTGLTAEEQEEAESRWQLAQKLQQEFRADTLGSLVQQGVIALVAVAVAGTSLAWLAAGRTLRPLQHITATARRIAERNLHERIGLTGPRDELRRLADTFDDMLARLDAAFAAQRRFAANASHELRTPLAINRTLIEVALSRPHPSAEVRQLGETMLAVNARHEALIDGLLLLARSDQEITDPVPVDLTEIVTRLVRAARPEAAAAGVELTLTARAAPTSGDPVLLERLVQNLLQNAVTYNVSPGSVEVTCGPGRLVVTNTGPPIAGYEVDRLFEPFQRLTDRVGSARGTGLGLSIVRTVARAHGGDVTAEPGPAGGLRVTVTV</sequence>
<keyword evidence="5" id="KW-0597">Phosphoprotein</keyword>
<dbReference type="PANTHER" id="PTHR45436">
    <property type="entry name" value="SENSOR HISTIDINE KINASE YKOH"/>
    <property type="match status" value="1"/>
</dbReference>
<name>U5W1F7_9ACTN</name>
<evidence type="ECO:0000256" key="12">
    <source>
        <dbReference type="SAM" id="Phobius"/>
    </source>
</evidence>
<dbReference type="STRING" id="1246995.AFR_17340"/>
<feature type="transmembrane region" description="Helical" evidence="12">
    <location>
        <begin position="12"/>
        <end position="35"/>
    </location>
</feature>
<evidence type="ECO:0000313" key="15">
    <source>
        <dbReference type="EMBL" id="AGZ41746.1"/>
    </source>
</evidence>
<dbReference type="SMART" id="SM00387">
    <property type="entry name" value="HATPase_c"/>
    <property type="match status" value="1"/>
</dbReference>
<evidence type="ECO:0000256" key="6">
    <source>
        <dbReference type="ARBA" id="ARBA00022679"/>
    </source>
</evidence>
<dbReference type="OrthoDB" id="9786919at2"/>
<dbReference type="GO" id="GO:0005886">
    <property type="term" value="C:plasma membrane"/>
    <property type="evidence" value="ECO:0007669"/>
    <property type="project" value="UniProtKB-SubCell"/>
</dbReference>
<dbReference type="CDD" id="cd06225">
    <property type="entry name" value="HAMP"/>
    <property type="match status" value="1"/>
</dbReference>
<dbReference type="KEGG" id="afs:AFR_17340"/>
<dbReference type="CDD" id="cd00082">
    <property type="entry name" value="HisKA"/>
    <property type="match status" value="1"/>
</dbReference>
<protein>
    <recommendedName>
        <fullName evidence="4">histidine kinase</fullName>
        <ecNumber evidence="4">2.7.13.3</ecNumber>
    </recommendedName>
</protein>
<dbReference type="HOGENOM" id="CLU_000445_89_3_11"/>
<dbReference type="PROSITE" id="PS50885">
    <property type="entry name" value="HAMP"/>
    <property type="match status" value="1"/>
</dbReference>
<keyword evidence="6" id="KW-0808">Transferase</keyword>
<dbReference type="Pfam" id="PF00512">
    <property type="entry name" value="HisKA"/>
    <property type="match status" value="1"/>
</dbReference>
<dbReference type="Pfam" id="PF02518">
    <property type="entry name" value="HATPase_c"/>
    <property type="match status" value="1"/>
</dbReference>
<evidence type="ECO:0000256" key="1">
    <source>
        <dbReference type="ARBA" id="ARBA00000085"/>
    </source>
</evidence>
<accession>U5W1F7</accession>
<dbReference type="GO" id="GO:0000155">
    <property type="term" value="F:phosphorelay sensor kinase activity"/>
    <property type="evidence" value="ECO:0007669"/>
    <property type="project" value="InterPro"/>
</dbReference>
<keyword evidence="16" id="KW-1185">Reference proteome</keyword>
<evidence type="ECO:0000256" key="2">
    <source>
        <dbReference type="ARBA" id="ARBA00004141"/>
    </source>
</evidence>
<evidence type="ECO:0000256" key="9">
    <source>
        <dbReference type="ARBA" id="ARBA00022989"/>
    </source>
</evidence>
<evidence type="ECO:0000256" key="7">
    <source>
        <dbReference type="ARBA" id="ARBA00022692"/>
    </source>
</evidence>
<reference evidence="15 16" key="1">
    <citation type="journal article" date="2014" name="J. Biotechnol.">
        <title>Complete genome sequence of the actinobacterium Actinoplanes friuliensis HAG 010964, producer of the lipopeptide antibiotic friulimycin.</title>
        <authorList>
            <person name="Ruckert C."/>
            <person name="Szczepanowski R."/>
            <person name="Albersmeier A."/>
            <person name="Goesmann A."/>
            <person name="Fischer N."/>
            <person name="Steinkamper A."/>
            <person name="Puhler A."/>
            <person name="Biener R."/>
            <person name="Schwartz D."/>
            <person name="Kalinowski J."/>
        </authorList>
    </citation>
    <scope>NUCLEOTIDE SEQUENCE [LARGE SCALE GENOMIC DNA]</scope>
    <source>
        <strain evidence="15 16">DSM 7358</strain>
    </source>
</reference>
<gene>
    <name evidence="15" type="ORF">AFR_17340</name>
</gene>
<dbReference type="SUPFAM" id="SSF158472">
    <property type="entry name" value="HAMP domain-like"/>
    <property type="match status" value="1"/>
</dbReference>
<evidence type="ECO:0000256" key="5">
    <source>
        <dbReference type="ARBA" id="ARBA00022553"/>
    </source>
</evidence>
<proteinExistence type="predicted"/>
<dbReference type="InterPro" id="IPR005467">
    <property type="entry name" value="His_kinase_dom"/>
</dbReference>
<feature type="domain" description="HAMP" evidence="14">
    <location>
        <begin position="132"/>
        <end position="185"/>
    </location>
</feature>
<dbReference type="EMBL" id="CP006272">
    <property type="protein sequence ID" value="AGZ41746.1"/>
    <property type="molecule type" value="Genomic_DNA"/>
</dbReference>
<dbReference type="EC" id="2.7.13.3" evidence="4"/>
<keyword evidence="11 12" id="KW-0472">Membrane</keyword>
<evidence type="ECO:0000256" key="11">
    <source>
        <dbReference type="ARBA" id="ARBA00023136"/>
    </source>
</evidence>
<dbReference type="InterPro" id="IPR036097">
    <property type="entry name" value="HisK_dim/P_sf"/>
</dbReference>
<keyword evidence="10" id="KW-0902">Two-component regulatory system</keyword>
<comment type="catalytic activity">
    <reaction evidence="1">
        <text>ATP + protein L-histidine = ADP + protein N-phospho-L-histidine.</text>
        <dbReference type="EC" id="2.7.13.3"/>
    </reaction>
</comment>
<dbReference type="AlphaFoldDB" id="U5W1F7"/>
<dbReference type="SMART" id="SM00388">
    <property type="entry name" value="HisKA"/>
    <property type="match status" value="1"/>
</dbReference>
<keyword evidence="9 12" id="KW-1133">Transmembrane helix</keyword>
<evidence type="ECO:0000259" key="13">
    <source>
        <dbReference type="PROSITE" id="PS50109"/>
    </source>
</evidence>
<comment type="subcellular location">
    <subcellularLocation>
        <location evidence="3">Cell membrane</location>
    </subcellularLocation>
    <subcellularLocation>
        <location evidence="2">Membrane</location>
        <topology evidence="2">Multi-pass membrane protein</topology>
    </subcellularLocation>
</comment>
<feature type="transmembrane region" description="Helical" evidence="12">
    <location>
        <begin position="108"/>
        <end position="131"/>
    </location>
</feature>
<dbReference type="InterPro" id="IPR003660">
    <property type="entry name" value="HAMP_dom"/>
</dbReference>
<dbReference type="SUPFAM" id="SSF55874">
    <property type="entry name" value="ATPase domain of HSP90 chaperone/DNA topoisomerase II/histidine kinase"/>
    <property type="match status" value="1"/>
</dbReference>
<evidence type="ECO:0000259" key="14">
    <source>
        <dbReference type="PROSITE" id="PS50885"/>
    </source>
</evidence>
<evidence type="ECO:0000256" key="3">
    <source>
        <dbReference type="ARBA" id="ARBA00004236"/>
    </source>
</evidence>
<evidence type="ECO:0000256" key="10">
    <source>
        <dbReference type="ARBA" id="ARBA00023012"/>
    </source>
</evidence>